<dbReference type="InterPro" id="IPR021832">
    <property type="entry name" value="ANKRD13"/>
</dbReference>
<keyword evidence="5" id="KW-0967">Endosome</keyword>
<dbReference type="GO" id="GO:0140036">
    <property type="term" value="F:ubiquitin-modified protein reader activity"/>
    <property type="evidence" value="ECO:0007669"/>
    <property type="project" value="UniProtKB-ARBA"/>
</dbReference>
<feature type="domain" description="Ankyrin repeat" evidence="9">
    <location>
        <begin position="158"/>
        <end position="465"/>
    </location>
</feature>
<feature type="repeat" description="ANK" evidence="8">
    <location>
        <begin position="42"/>
        <end position="74"/>
    </location>
</feature>
<dbReference type="GO" id="GO:0005886">
    <property type="term" value="C:plasma membrane"/>
    <property type="evidence" value="ECO:0007669"/>
    <property type="project" value="UniProtKB-SubCell"/>
</dbReference>
<reference evidence="10" key="1">
    <citation type="submission" date="2020-03" db="EMBL/GenBank/DDBJ databases">
        <title>Transcriptomic Profiling of the Digestive Tract of the Rat Flea, Xenopsylla cheopis, Following Blood Feeding and Infection with Yersinia pestis.</title>
        <authorList>
            <person name="Bland D.M."/>
            <person name="Martens C.A."/>
            <person name="Virtaneva K."/>
            <person name="Kanakabandi K."/>
            <person name="Long D."/>
            <person name="Rosenke R."/>
            <person name="Saturday G.A."/>
            <person name="Hoyt F.H."/>
            <person name="Bruno D.P."/>
            <person name="Ribeiro J.M.C."/>
            <person name="Hinnebusch J."/>
        </authorList>
    </citation>
    <scope>NUCLEOTIDE SEQUENCE</scope>
</reference>
<evidence type="ECO:0000256" key="2">
    <source>
        <dbReference type="ARBA" id="ARBA00004603"/>
    </source>
</evidence>
<dbReference type="InterPro" id="IPR003903">
    <property type="entry name" value="UIM_dom"/>
</dbReference>
<dbReference type="PANTHER" id="PTHR12447">
    <property type="entry name" value="ANKYRIN REPEAT DOMAIN-CONTAINING PROTEIN 13"/>
    <property type="match status" value="1"/>
</dbReference>
<dbReference type="SMART" id="SM00726">
    <property type="entry name" value="UIM"/>
    <property type="match status" value="3"/>
</dbReference>
<dbReference type="PROSITE" id="PS50088">
    <property type="entry name" value="ANK_REPEAT"/>
    <property type="match status" value="1"/>
</dbReference>
<dbReference type="PANTHER" id="PTHR12447:SF31">
    <property type="entry name" value="LD31969P"/>
    <property type="match status" value="1"/>
</dbReference>
<keyword evidence="6" id="KW-0472">Membrane</keyword>
<dbReference type="PROSITE" id="PS50330">
    <property type="entry name" value="UIM"/>
    <property type="match status" value="2"/>
</dbReference>
<dbReference type="AlphaFoldDB" id="A0A6M2DGE1"/>
<evidence type="ECO:0000256" key="8">
    <source>
        <dbReference type="PROSITE-ProRule" id="PRU00023"/>
    </source>
</evidence>
<dbReference type="EMBL" id="GIIL01001659">
    <property type="protein sequence ID" value="NOV45385.1"/>
    <property type="molecule type" value="Transcribed_RNA"/>
</dbReference>
<dbReference type="PROSITE" id="PS50297">
    <property type="entry name" value="ANK_REP_REGION"/>
    <property type="match status" value="1"/>
</dbReference>
<dbReference type="Gene3D" id="6.10.140.100">
    <property type="match status" value="1"/>
</dbReference>
<keyword evidence="8" id="KW-0040">ANK repeat</keyword>
<name>A0A6M2DGE1_XENCH</name>
<dbReference type="InterPro" id="IPR055285">
    <property type="entry name" value="ANKRD13_C"/>
</dbReference>
<dbReference type="Gene3D" id="1.25.40.20">
    <property type="entry name" value="Ankyrin repeat-containing domain"/>
    <property type="match status" value="1"/>
</dbReference>
<comment type="function">
    <text evidence="7">Ubiquitin-binding protein that specifically recognizes and binds 'Lys-63'-linked ubiquitin. Does not bind 'Lys-48'-linked ubiquitin. Positively regulates the internalization of ligand-activated EGFR by binding to the Ub moiety of ubiquitinated EGFR at the cell membrane.</text>
</comment>
<evidence type="ECO:0000256" key="5">
    <source>
        <dbReference type="ARBA" id="ARBA00022753"/>
    </source>
</evidence>
<evidence type="ECO:0000259" key="9">
    <source>
        <dbReference type="Pfam" id="PF11904"/>
    </source>
</evidence>
<keyword evidence="4" id="KW-0677">Repeat</keyword>
<sequence>MTNNDCIKETYPLHWLIWHNDYESLKNELQKNEYNIEALDPRGRTPLMLAVTLGYLECSQILLANNADANSSNSEGWTVVQEAVSTGDPEMLSMVLEQRDYQRHSSRIGDVPKLLQMLKEVPDFYIEMKWEFTSWMPLVSRMCPSDVYRVYKQGSNVRIDTTLLGFDNTNWQRGDRSYIFKGQDDIATLMEVDHETGTVAFETLRSISSDGAANGALIPSEDILSARLTAPICTNHIDTDKISFERNKSGIWGWRSDKAEVVNGYDCKVFGASNVEFVTRTRTEHLSEVDKIKARNPKSAFQNLLGIAESEEPAASATPEERNLHNNTNVSNITVEEYFSDKDLLGRDIGRPKEITTKVQRFRATLWLCEEYPLQLQQQIMPILDLMATMASPHINKLKDFITMHLPAGFPVKIEIPLFHVMNARITFGNIFALDTPVNNISQIKDDSQMTCIVGDECFVAPPHYIKIGPGGRRQHSFEDEDDLLQYAIQQSLIEAGSENDQVDIWEALRGQRPNSPSNNVGEEEKELQRAIQESLSESSILTASEVNTQDSVDNDLQLALLLSQQEETILEKERQREQQILQEILELSLTEK</sequence>
<dbReference type="Pfam" id="PF11904">
    <property type="entry name" value="ANKRD13_C"/>
    <property type="match status" value="1"/>
</dbReference>
<dbReference type="SMART" id="SM00248">
    <property type="entry name" value="ANK"/>
    <property type="match status" value="3"/>
</dbReference>
<dbReference type="FunFam" id="1.25.40.20:FF:000057">
    <property type="entry name" value="Ankyrin repeat domain-containing protein 13B"/>
    <property type="match status" value="1"/>
</dbReference>
<proteinExistence type="predicted"/>
<evidence type="ECO:0000256" key="1">
    <source>
        <dbReference type="ARBA" id="ARBA00004236"/>
    </source>
</evidence>
<dbReference type="InterPro" id="IPR002110">
    <property type="entry name" value="Ankyrin_rpt"/>
</dbReference>
<organism evidence="10">
    <name type="scientific">Xenopsylla cheopis</name>
    <name type="common">Oriental rat flea</name>
    <name type="synonym">Pulex cheopis</name>
    <dbReference type="NCBI Taxonomy" id="163159"/>
    <lineage>
        <taxon>Eukaryota</taxon>
        <taxon>Metazoa</taxon>
        <taxon>Ecdysozoa</taxon>
        <taxon>Arthropoda</taxon>
        <taxon>Hexapoda</taxon>
        <taxon>Insecta</taxon>
        <taxon>Pterygota</taxon>
        <taxon>Neoptera</taxon>
        <taxon>Endopterygota</taxon>
        <taxon>Siphonaptera</taxon>
        <taxon>Pulicidae</taxon>
        <taxon>Xenopsyllinae</taxon>
        <taxon>Xenopsylla</taxon>
    </lineage>
</organism>
<protein>
    <submittedName>
        <fullName evidence="10">Putative gpcr-chaperone</fullName>
    </submittedName>
</protein>
<dbReference type="SUPFAM" id="SSF48403">
    <property type="entry name" value="Ankyrin repeat"/>
    <property type="match status" value="1"/>
</dbReference>
<dbReference type="GO" id="GO:0005770">
    <property type="term" value="C:late endosome"/>
    <property type="evidence" value="ECO:0007669"/>
    <property type="project" value="UniProtKB-SubCell"/>
</dbReference>
<dbReference type="InterPro" id="IPR036770">
    <property type="entry name" value="Ankyrin_rpt-contain_sf"/>
</dbReference>
<evidence type="ECO:0000256" key="3">
    <source>
        <dbReference type="ARBA" id="ARBA00022475"/>
    </source>
</evidence>
<dbReference type="Pfam" id="PF12796">
    <property type="entry name" value="Ank_2"/>
    <property type="match status" value="1"/>
</dbReference>
<evidence type="ECO:0000256" key="6">
    <source>
        <dbReference type="ARBA" id="ARBA00023136"/>
    </source>
</evidence>
<evidence type="ECO:0000256" key="4">
    <source>
        <dbReference type="ARBA" id="ARBA00022737"/>
    </source>
</evidence>
<accession>A0A6M2DGE1</accession>
<evidence type="ECO:0000256" key="7">
    <source>
        <dbReference type="ARBA" id="ARBA00024956"/>
    </source>
</evidence>
<keyword evidence="3" id="KW-1003">Cell membrane</keyword>
<evidence type="ECO:0000313" key="10">
    <source>
        <dbReference type="EMBL" id="NOV45385.1"/>
    </source>
</evidence>
<dbReference type="GO" id="GO:0002091">
    <property type="term" value="P:negative regulation of receptor internalization"/>
    <property type="evidence" value="ECO:0007669"/>
    <property type="project" value="UniProtKB-ARBA"/>
</dbReference>
<comment type="subcellular location">
    <subcellularLocation>
        <location evidence="1">Cell membrane</location>
    </subcellularLocation>
    <subcellularLocation>
        <location evidence="2">Late endosome</location>
    </subcellularLocation>
</comment>